<gene>
    <name evidence="1" type="ORF">RPERSI_LOCUS13166</name>
</gene>
<dbReference type="Proteomes" id="UP000789920">
    <property type="component" value="Unassembled WGS sequence"/>
</dbReference>
<protein>
    <submittedName>
        <fullName evidence="1">15930_t:CDS:1</fullName>
    </submittedName>
</protein>
<name>A0ACA9Q9D7_9GLOM</name>
<proteinExistence type="predicted"/>
<reference evidence="1" key="1">
    <citation type="submission" date="2021-06" db="EMBL/GenBank/DDBJ databases">
        <authorList>
            <person name="Kallberg Y."/>
            <person name="Tangrot J."/>
            <person name="Rosling A."/>
        </authorList>
    </citation>
    <scope>NUCLEOTIDE SEQUENCE</scope>
    <source>
        <strain evidence="1">MA461A</strain>
    </source>
</reference>
<organism evidence="1 2">
    <name type="scientific">Racocetra persica</name>
    <dbReference type="NCBI Taxonomy" id="160502"/>
    <lineage>
        <taxon>Eukaryota</taxon>
        <taxon>Fungi</taxon>
        <taxon>Fungi incertae sedis</taxon>
        <taxon>Mucoromycota</taxon>
        <taxon>Glomeromycotina</taxon>
        <taxon>Glomeromycetes</taxon>
        <taxon>Diversisporales</taxon>
        <taxon>Gigasporaceae</taxon>
        <taxon>Racocetra</taxon>
    </lineage>
</organism>
<evidence type="ECO:0000313" key="2">
    <source>
        <dbReference type="Proteomes" id="UP000789920"/>
    </source>
</evidence>
<keyword evidence="2" id="KW-1185">Reference proteome</keyword>
<dbReference type="EMBL" id="CAJVQC010028930">
    <property type="protein sequence ID" value="CAG8741120.1"/>
    <property type="molecule type" value="Genomic_DNA"/>
</dbReference>
<accession>A0ACA9Q9D7</accession>
<sequence>IAHDPVELETKDLKEKISDMDFSEKLNNEQQKEAIEMLKKKKDIFVQTVEELGYTN</sequence>
<evidence type="ECO:0000313" key="1">
    <source>
        <dbReference type="EMBL" id="CAG8741120.1"/>
    </source>
</evidence>
<feature type="non-terminal residue" evidence="1">
    <location>
        <position position="1"/>
    </location>
</feature>
<comment type="caution">
    <text evidence="1">The sequence shown here is derived from an EMBL/GenBank/DDBJ whole genome shotgun (WGS) entry which is preliminary data.</text>
</comment>